<dbReference type="Proteomes" id="UP001153404">
    <property type="component" value="Unassembled WGS sequence"/>
</dbReference>
<evidence type="ECO:0000313" key="4">
    <source>
        <dbReference type="Proteomes" id="UP001153404"/>
    </source>
</evidence>
<dbReference type="SUPFAM" id="SSF69318">
    <property type="entry name" value="Integrin alpha N-terminal domain"/>
    <property type="match status" value="1"/>
</dbReference>
<dbReference type="Gene3D" id="2.30.30.100">
    <property type="match status" value="2"/>
</dbReference>
<accession>A0A9X4KYR7</accession>
<dbReference type="InterPro" id="IPR028994">
    <property type="entry name" value="Integrin_alpha_N"/>
</dbReference>
<dbReference type="Pfam" id="PF13517">
    <property type="entry name" value="FG-GAP_3"/>
    <property type="match status" value="1"/>
</dbReference>
<evidence type="ECO:0000256" key="2">
    <source>
        <dbReference type="SAM" id="SignalP"/>
    </source>
</evidence>
<sequence length="226" mass="24317">MKRKLAGLVPAVLALALALAPLGAFAAGPKFQSATPSYTLPDTYSIIFDAAFADLTGDGRQDAVLIDLYKNELAIFKGNGDGTFQDPPSYQPVGAKPREIAVADFDKDGDLDLAISNSDSHNVSILLNRGDGTFDTQTFFAAGTYPMGLAESDFNGDGNADLAVVDTLSDQVSVLYGDGHGAFGAPVSFFCRTYSSLRRCRRLQQGRTNGSRRLQRLRFEYQRAAE</sequence>
<feature type="signal peptide" evidence="2">
    <location>
        <begin position="1"/>
        <end position="26"/>
    </location>
</feature>
<name>A0A9X4KYR7_9BACL</name>
<dbReference type="RefSeq" id="WP_277532702.1">
    <property type="nucleotide sequence ID" value="NZ_JAPDIA010000003.1"/>
</dbReference>
<keyword evidence="1 2" id="KW-0732">Signal</keyword>
<reference evidence="3" key="1">
    <citation type="submission" date="2022-10" db="EMBL/GenBank/DDBJ databases">
        <title>Comparative genomic analysis of Cohnella hashimotonis sp. nov., isolated from the International Space Station.</title>
        <authorList>
            <person name="Simpson A."/>
            <person name="Venkateswaran K."/>
        </authorList>
    </citation>
    <scope>NUCLEOTIDE SEQUENCE</scope>
    <source>
        <strain evidence="3">DSM 28161</strain>
    </source>
</reference>
<dbReference type="AlphaFoldDB" id="A0A9X4KYR7"/>
<protein>
    <submittedName>
        <fullName evidence="3">VCBS repeat-containing protein</fullName>
    </submittedName>
</protein>
<keyword evidence="4" id="KW-1185">Reference proteome</keyword>
<proteinExistence type="predicted"/>
<evidence type="ECO:0000313" key="3">
    <source>
        <dbReference type="EMBL" id="MDG0810714.1"/>
    </source>
</evidence>
<evidence type="ECO:0000256" key="1">
    <source>
        <dbReference type="ARBA" id="ARBA00022729"/>
    </source>
</evidence>
<gene>
    <name evidence="3" type="ORF">OMP40_16045</name>
</gene>
<dbReference type="InterPro" id="IPR013517">
    <property type="entry name" value="FG-GAP"/>
</dbReference>
<comment type="caution">
    <text evidence="3">The sequence shown here is derived from an EMBL/GenBank/DDBJ whole genome shotgun (WGS) entry which is preliminary data.</text>
</comment>
<feature type="chain" id="PRO_5040991806" evidence="2">
    <location>
        <begin position="27"/>
        <end position="226"/>
    </location>
</feature>
<dbReference type="PANTHER" id="PTHR46580">
    <property type="entry name" value="SENSOR KINASE-RELATED"/>
    <property type="match status" value="1"/>
</dbReference>
<dbReference type="EMBL" id="JAPDIA010000003">
    <property type="protein sequence ID" value="MDG0810714.1"/>
    <property type="molecule type" value="Genomic_DNA"/>
</dbReference>
<organism evidence="3 4">
    <name type="scientific">Cohnella rhizosphaerae</name>
    <dbReference type="NCBI Taxonomy" id="1457232"/>
    <lineage>
        <taxon>Bacteria</taxon>
        <taxon>Bacillati</taxon>
        <taxon>Bacillota</taxon>
        <taxon>Bacilli</taxon>
        <taxon>Bacillales</taxon>
        <taxon>Paenibacillaceae</taxon>
        <taxon>Cohnella</taxon>
    </lineage>
</organism>